<evidence type="ECO:0000313" key="2">
    <source>
        <dbReference type="EMBL" id="RDX95621.1"/>
    </source>
</evidence>
<feature type="compositionally biased region" description="Polar residues" evidence="1">
    <location>
        <begin position="39"/>
        <end position="52"/>
    </location>
</feature>
<gene>
    <name evidence="2" type="ORF">CR513_21837</name>
</gene>
<name>A0A371GYN2_MUCPR</name>
<reference evidence="2" key="1">
    <citation type="submission" date="2018-05" db="EMBL/GenBank/DDBJ databases">
        <title>Draft genome of Mucuna pruriens seed.</title>
        <authorList>
            <person name="Nnadi N.E."/>
            <person name="Vos R."/>
            <person name="Hasami M.H."/>
            <person name="Devisetty U.K."/>
            <person name="Aguiy J.C."/>
        </authorList>
    </citation>
    <scope>NUCLEOTIDE SEQUENCE [LARGE SCALE GENOMIC DNA]</scope>
    <source>
        <strain evidence="2">JCA_2017</strain>
    </source>
</reference>
<feature type="non-terminal residue" evidence="2">
    <location>
        <position position="1"/>
    </location>
</feature>
<feature type="region of interest" description="Disordered" evidence="1">
    <location>
        <begin position="1"/>
        <end position="54"/>
    </location>
</feature>
<dbReference type="EMBL" id="QJKJ01004087">
    <property type="protein sequence ID" value="RDX95621.1"/>
    <property type="molecule type" value="Genomic_DNA"/>
</dbReference>
<proteinExistence type="predicted"/>
<sequence>PGPSHLGPSREHPDQFSAPGQADIKSETESVRLRRVYPRSSQHSALNTTKNPLMSMHMRGNVMDNFLT</sequence>
<evidence type="ECO:0000313" key="3">
    <source>
        <dbReference type="Proteomes" id="UP000257109"/>
    </source>
</evidence>
<protein>
    <submittedName>
        <fullName evidence="2">Uncharacterized protein</fullName>
    </submittedName>
</protein>
<dbReference type="AlphaFoldDB" id="A0A371GYN2"/>
<keyword evidence="3" id="KW-1185">Reference proteome</keyword>
<accession>A0A371GYN2</accession>
<comment type="caution">
    <text evidence="2">The sequence shown here is derived from an EMBL/GenBank/DDBJ whole genome shotgun (WGS) entry which is preliminary data.</text>
</comment>
<organism evidence="2 3">
    <name type="scientific">Mucuna pruriens</name>
    <name type="common">Velvet bean</name>
    <name type="synonym">Dolichos pruriens</name>
    <dbReference type="NCBI Taxonomy" id="157652"/>
    <lineage>
        <taxon>Eukaryota</taxon>
        <taxon>Viridiplantae</taxon>
        <taxon>Streptophyta</taxon>
        <taxon>Embryophyta</taxon>
        <taxon>Tracheophyta</taxon>
        <taxon>Spermatophyta</taxon>
        <taxon>Magnoliopsida</taxon>
        <taxon>eudicotyledons</taxon>
        <taxon>Gunneridae</taxon>
        <taxon>Pentapetalae</taxon>
        <taxon>rosids</taxon>
        <taxon>fabids</taxon>
        <taxon>Fabales</taxon>
        <taxon>Fabaceae</taxon>
        <taxon>Papilionoideae</taxon>
        <taxon>50 kb inversion clade</taxon>
        <taxon>NPAAA clade</taxon>
        <taxon>indigoferoid/millettioid clade</taxon>
        <taxon>Phaseoleae</taxon>
        <taxon>Mucuna</taxon>
    </lineage>
</organism>
<feature type="non-terminal residue" evidence="2">
    <location>
        <position position="68"/>
    </location>
</feature>
<dbReference type="Proteomes" id="UP000257109">
    <property type="component" value="Unassembled WGS sequence"/>
</dbReference>
<evidence type="ECO:0000256" key="1">
    <source>
        <dbReference type="SAM" id="MobiDB-lite"/>
    </source>
</evidence>